<evidence type="ECO:0000313" key="2">
    <source>
        <dbReference type="Proteomes" id="UP000243745"/>
    </source>
</evidence>
<dbReference type="AlphaFoldDB" id="A0A662ZHM6"/>
<dbReference type="RefSeq" id="WP_177178521.1">
    <property type="nucleotide sequence ID" value="NZ_FOXF01000023.1"/>
</dbReference>
<sequence length="184" mass="20582">AEKAKQEAEAKVKAEAEKVKEITEADLYSEELDKLFPLPAKVSVSGNRKAVDMRASDGVLKVKSGMGLEYIGSKSASRIAGISKYQAAVAIYRRNSKMFSNKAPVYPFQGMTLVIPTKEQMALEKDSTYFDILMRGEGVISVDRLPKLNPSGELSEKERQELESQYNQKLQKVLDERRAYLQAK</sequence>
<proteinExistence type="predicted"/>
<name>A0A662ZHM6_9GAMM</name>
<reference evidence="1 2" key="1">
    <citation type="submission" date="2016-10" db="EMBL/GenBank/DDBJ databases">
        <authorList>
            <person name="Varghese N."/>
            <person name="Submissions S."/>
        </authorList>
    </citation>
    <scope>NUCLEOTIDE SEQUENCE [LARGE SCALE GENOMIC DNA]</scope>
    <source>
        <strain evidence="1 2">DSM 1361</strain>
    </source>
</reference>
<organism evidence="1 2">
    <name type="scientific">Ruminobacter amylophilus</name>
    <dbReference type="NCBI Taxonomy" id="867"/>
    <lineage>
        <taxon>Bacteria</taxon>
        <taxon>Pseudomonadati</taxon>
        <taxon>Pseudomonadota</taxon>
        <taxon>Gammaproteobacteria</taxon>
        <taxon>Aeromonadales</taxon>
        <taxon>Succinivibrionaceae</taxon>
        <taxon>Ruminobacter</taxon>
    </lineage>
</organism>
<dbReference type="EMBL" id="FOXF01000023">
    <property type="protein sequence ID" value="SFP43496.1"/>
    <property type="molecule type" value="Genomic_DNA"/>
</dbReference>
<gene>
    <name evidence="1" type="ORF">SAMN02910344_01380</name>
</gene>
<accession>A0A662ZHM6</accession>
<evidence type="ECO:0000313" key="1">
    <source>
        <dbReference type="EMBL" id="SFP43496.1"/>
    </source>
</evidence>
<dbReference type="Proteomes" id="UP000243745">
    <property type="component" value="Unassembled WGS sequence"/>
</dbReference>
<protein>
    <submittedName>
        <fullName evidence="1">Uncharacterized protein</fullName>
    </submittedName>
</protein>
<keyword evidence="2" id="KW-1185">Reference proteome</keyword>
<feature type="non-terminal residue" evidence="1">
    <location>
        <position position="1"/>
    </location>
</feature>